<keyword evidence="2" id="KW-1185">Reference proteome</keyword>
<comment type="caution">
    <text evidence="1">The sequence shown here is derived from an EMBL/GenBank/DDBJ whole genome shotgun (WGS) entry which is preliminary data.</text>
</comment>
<gene>
    <name evidence="1" type="ORF">NDU88_004213</name>
</gene>
<accession>A0AAV7L0B4</accession>
<dbReference type="EMBL" id="JANPWB010000016">
    <property type="protein sequence ID" value="KAJ1084059.1"/>
    <property type="molecule type" value="Genomic_DNA"/>
</dbReference>
<organism evidence="1 2">
    <name type="scientific">Pleurodeles waltl</name>
    <name type="common">Iberian ribbed newt</name>
    <dbReference type="NCBI Taxonomy" id="8319"/>
    <lineage>
        <taxon>Eukaryota</taxon>
        <taxon>Metazoa</taxon>
        <taxon>Chordata</taxon>
        <taxon>Craniata</taxon>
        <taxon>Vertebrata</taxon>
        <taxon>Euteleostomi</taxon>
        <taxon>Amphibia</taxon>
        <taxon>Batrachia</taxon>
        <taxon>Caudata</taxon>
        <taxon>Salamandroidea</taxon>
        <taxon>Salamandridae</taxon>
        <taxon>Pleurodelinae</taxon>
        <taxon>Pleurodeles</taxon>
    </lineage>
</organism>
<sequence length="96" mass="10111">MLLAEINNVPFVTIDEVIDGVVIDVAPDGIFVERRTSDNVAVADIVDCDTCIVGGSLFTDNDDVAIVFVDNVKVVVVVLVVVFDDVADVTGLGSDT</sequence>
<dbReference type="AlphaFoldDB" id="A0AAV7L0B4"/>
<protein>
    <submittedName>
        <fullName evidence="1">Uncharacterized protein</fullName>
    </submittedName>
</protein>
<dbReference type="Proteomes" id="UP001066276">
    <property type="component" value="Chromosome 12"/>
</dbReference>
<evidence type="ECO:0000313" key="2">
    <source>
        <dbReference type="Proteomes" id="UP001066276"/>
    </source>
</evidence>
<evidence type="ECO:0000313" key="1">
    <source>
        <dbReference type="EMBL" id="KAJ1084059.1"/>
    </source>
</evidence>
<reference evidence="1" key="1">
    <citation type="journal article" date="2022" name="bioRxiv">
        <title>Sequencing and chromosome-scale assembly of the giantPleurodeles waltlgenome.</title>
        <authorList>
            <person name="Brown T."/>
            <person name="Elewa A."/>
            <person name="Iarovenko S."/>
            <person name="Subramanian E."/>
            <person name="Araus A.J."/>
            <person name="Petzold A."/>
            <person name="Susuki M."/>
            <person name="Suzuki K.-i.T."/>
            <person name="Hayashi T."/>
            <person name="Toyoda A."/>
            <person name="Oliveira C."/>
            <person name="Osipova E."/>
            <person name="Leigh N.D."/>
            <person name="Simon A."/>
            <person name="Yun M.H."/>
        </authorList>
    </citation>
    <scope>NUCLEOTIDE SEQUENCE</scope>
    <source>
        <strain evidence="1">20211129_DDA</strain>
        <tissue evidence="1">Liver</tissue>
    </source>
</reference>
<proteinExistence type="predicted"/>
<name>A0AAV7L0B4_PLEWA</name>